<protein>
    <submittedName>
        <fullName evidence="6">Cyclopropane-fatty-acyl-phospholipid synthase</fullName>
    </submittedName>
</protein>
<dbReference type="FunCoup" id="Q0F1K4">
    <property type="interactions" value="303"/>
</dbReference>
<dbReference type="eggNOG" id="COG2230">
    <property type="taxonomic scope" value="Bacteria"/>
</dbReference>
<evidence type="ECO:0000256" key="2">
    <source>
        <dbReference type="ARBA" id="ARBA00022603"/>
    </source>
</evidence>
<evidence type="ECO:0000313" key="7">
    <source>
        <dbReference type="Proteomes" id="UP000005297"/>
    </source>
</evidence>
<dbReference type="RefSeq" id="WP_009849650.1">
    <property type="nucleotide sequence ID" value="NZ_DS022294.1"/>
</dbReference>
<organism evidence="6 7">
    <name type="scientific">Mariprofundus ferrooxydans PV-1</name>
    <dbReference type="NCBI Taxonomy" id="314345"/>
    <lineage>
        <taxon>Bacteria</taxon>
        <taxon>Pseudomonadati</taxon>
        <taxon>Pseudomonadota</taxon>
        <taxon>Candidatius Mariprofundia</taxon>
        <taxon>Mariprofundales</taxon>
        <taxon>Mariprofundaceae</taxon>
        <taxon>Mariprofundus</taxon>
    </lineage>
</organism>
<dbReference type="InterPro" id="IPR003333">
    <property type="entry name" value="CMAS"/>
</dbReference>
<keyword evidence="4" id="KW-0949">S-adenosyl-L-methionine</keyword>
<dbReference type="GO" id="GO:0008168">
    <property type="term" value="F:methyltransferase activity"/>
    <property type="evidence" value="ECO:0007669"/>
    <property type="project" value="UniProtKB-KW"/>
</dbReference>
<sequence>MSTSHDLPASAAMTATEPLAATVAARVILHTLLDAYSGPVAAALWTGETVIGDEASPCRVIFRRSAPLRDLVLHQDVIRLAEAYLGGYVDVEGDMELLLGISDYLQELELSLSLRFRLMREALRIPVATIEKEASAVRAAEKRQRNCQSSIAHHYDVSNEFYRLWLDPEMVYSCAYFDDPDQDLCSAQQNKLDYICRKLRLVPGQSMLDIGCGWGALACWAARNYDVHVYGITLSEQQYDFAVERVKKEGLQESVTIELRDYRDLPGDIGYDRIVSVGMFEHIGVKNFPGYFGTVKQLLKPGGLFLNHGITNDTGWRNTPVTRFMNCYVFPDAELARISQVITAMEDAGFEIIDVEGLRRHYVLTLRRWVQTLKNRRAQAVAIVGEPSFRVWELYMAGSAYYFELGSSGLFQVLAGHAQQPLSIPLRREDIYQAKEVNDV</sequence>
<gene>
    <name evidence="6" type="ORF">SPV1_10661</name>
</gene>
<dbReference type="SUPFAM" id="SSF53335">
    <property type="entry name" value="S-adenosyl-L-methionine-dependent methyltransferases"/>
    <property type="match status" value="1"/>
</dbReference>
<evidence type="ECO:0000256" key="5">
    <source>
        <dbReference type="ARBA" id="ARBA00023098"/>
    </source>
</evidence>
<accession>Q0F1K4</accession>
<dbReference type="InterPro" id="IPR050723">
    <property type="entry name" value="CFA/CMAS"/>
</dbReference>
<evidence type="ECO:0000256" key="4">
    <source>
        <dbReference type="ARBA" id="ARBA00022691"/>
    </source>
</evidence>
<dbReference type="HOGENOM" id="CLU_026434_6_2_0"/>
<dbReference type="AlphaFoldDB" id="Q0F1K4"/>
<dbReference type="Proteomes" id="UP000005297">
    <property type="component" value="Unassembled WGS sequence"/>
</dbReference>
<dbReference type="InParanoid" id="Q0F1K4"/>
<dbReference type="EMBL" id="AATS01000003">
    <property type="protein sequence ID" value="EAU55187.1"/>
    <property type="molecule type" value="Genomic_DNA"/>
</dbReference>
<dbReference type="Pfam" id="PF02353">
    <property type="entry name" value="CMAS"/>
    <property type="match status" value="1"/>
</dbReference>
<dbReference type="InterPro" id="IPR029063">
    <property type="entry name" value="SAM-dependent_MTases_sf"/>
</dbReference>
<dbReference type="Gene3D" id="3.40.50.150">
    <property type="entry name" value="Vaccinia Virus protein VP39"/>
    <property type="match status" value="1"/>
</dbReference>
<reference evidence="6 7" key="1">
    <citation type="submission" date="2006-09" db="EMBL/GenBank/DDBJ databases">
        <authorList>
            <person name="Emerson D."/>
            <person name="Ferriera S."/>
            <person name="Johnson J."/>
            <person name="Kravitz S."/>
            <person name="Halpern A."/>
            <person name="Remington K."/>
            <person name="Beeson K."/>
            <person name="Tran B."/>
            <person name="Rogers Y.-H."/>
            <person name="Friedman R."/>
            <person name="Venter J.C."/>
        </authorList>
    </citation>
    <scope>NUCLEOTIDE SEQUENCE [LARGE SCALE GENOMIC DNA]</scope>
    <source>
        <strain evidence="6 7">PV-1</strain>
    </source>
</reference>
<keyword evidence="2" id="KW-0489">Methyltransferase</keyword>
<dbReference type="PANTHER" id="PTHR43667:SF1">
    <property type="entry name" value="CYCLOPROPANE-FATTY-ACYL-PHOSPHOLIPID SYNTHASE"/>
    <property type="match status" value="1"/>
</dbReference>
<comment type="similarity">
    <text evidence="1">Belongs to the CFA/CMAS family.</text>
</comment>
<comment type="caution">
    <text evidence="6">The sequence shown here is derived from an EMBL/GenBank/DDBJ whole genome shotgun (WGS) entry which is preliminary data.</text>
</comment>
<evidence type="ECO:0000256" key="3">
    <source>
        <dbReference type="ARBA" id="ARBA00022679"/>
    </source>
</evidence>
<dbReference type="GO" id="GO:0008610">
    <property type="term" value="P:lipid biosynthetic process"/>
    <property type="evidence" value="ECO:0007669"/>
    <property type="project" value="InterPro"/>
</dbReference>
<dbReference type="PIRSF" id="PIRSF003085">
    <property type="entry name" value="CMAS"/>
    <property type="match status" value="1"/>
</dbReference>
<keyword evidence="7" id="KW-1185">Reference proteome</keyword>
<evidence type="ECO:0000313" key="6">
    <source>
        <dbReference type="EMBL" id="EAU55187.1"/>
    </source>
</evidence>
<evidence type="ECO:0000256" key="1">
    <source>
        <dbReference type="ARBA" id="ARBA00010815"/>
    </source>
</evidence>
<keyword evidence="3" id="KW-0808">Transferase</keyword>
<dbReference type="PANTHER" id="PTHR43667">
    <property type="entry name" value="CYCLOPROPANE-FATTY-ACYL-PHOSPHOLIPID SYNTHASE"/>
    <property type="match status" value="1"/>
</dbReference>
<dbReference type="GO" id="GO:0032259">
    <property type="term" value="P:methylation"/>
    <property type="evidence" value="ECO:0007669"/>
    <property type="project" value="UniProtKB-KW"/>
</dbReference>
<proteinExistence type="inferred from homology"/>
<keyword evidence="5" id="KW-0443">Lipid metabolism</keyword>
<dbReference type="CDD" id="cd02440">
    <property type="entry name" value="AdoMet_MTases"/>
    <property type="match status" value="1"/>
</dbReference>
<name>Q0F1K4_9PROT</name>
<dbReference type="OrthoDB" id="9782855at2"/>